<evidence type="ECO:0000313" key="3">
    <source>
        <dbReference type="EMBL" id="PSR92179.1"/>
    </source>
</evidence>
<protein>
    <submittedName>
        <fullName evidence="3">Uncharacterized protein</fullName>
    </submittedName>
</protein>
<reference evidence="3 4" key="1">
    <citation type="journal article" date="2018" name="Mycol. Prog.">
        <title>Coniella lustricola, a new species from submerged detritus.</title>
        <authorList>
            <person name="Raudabaugh D.B."/>
            <person name="Iturriaga T."/>
            <person name="Carver A."/>
            <person name="Mondo S."/>
            <person name="Pangilinan J."/>
            <person name="Lipzen A."/>
            <person name="He G."/>
            <person name="Amirebrahimi M."/>
            <person name="Grigoriev I.V."/>
            <person name="Miller A.N."/>
        </authorList>
    </citation>
    <scope>NUCLEOTIDE SEQUENCE [LARGE SCALE GENOMIC DNA]</scope>
    <source>
        <strain evidence="3 4">B22-T-1</strain>
    </source>
</reference>
<keyword evidence="2" id="KW-0812">Transmembrane</keyword>
<gene>
    <name evidence="3" type="ORF">BD289DRAFT_429302</name>
</gene>
<feature type="transmembrane region" description="Helical" evidence="2">
    <location>
        <begin position="174"/>
        <end position="203"/>
    </location>
</feature>
<dbReference type="InParanoid" id="A0A2T3AD33"/>
<feature type="region of interest" description="Disordered" evidence="1">
    <location>
        <begin position="20"/>
        <end position="51"/>
    </location>
</feature>
<keyword evidence="4" id="KW-1185">Reference proteome</keyword>
<sequence>MTSVNIRAATARRALVIKGKGSRIGSTGGGTSDSRRSDLKARSRSRSNNMSIDGGGNRIYCTYHTSLTQRWNRSLGPSLALCHQLDMLSLRESSIRQPRIVLCARWRWTSIVPRYARTVSEAGQYGIEDWIWVNVGRSRQVEDLLFAVHARTGATCATAEAAFARGFLVAAPGVVVVAATIIVDVLIVVPECGFIAIVVLVGLCI</sequence>
<dbReference type="AlphaFoldDB" id="A0A2T3AD33"/>
<keyword evidence="2" id="KW-1133">Transmembrane helix</keyword>
<accession>A0A2T3AD33</accession>
<evidence type="ECO:0000256" key="2">
    <source>
        <dbReference type="SAM" id="Phobius"/>
    </source>
</evidence>
<dbReference type="Proteomes" id="UP000241462">
    <property type="component" value="Unassembled WGS sequence"/>
</dbReference>
<name>A0A2T3AD33_9PEZI</name>
<evidence type="ECO:0000313" key="4">
    <source>
        <dbReference type="Proteomes" id="UP000241462"/>
    </source>
</evidence>
<organism evidence="3 4">
    <name type="scientific">Coniella lustricola</name>
    <dbReference type="NCBI Taxonomy" id="2025994"/>
    <lineage>
        <taxon>Eukaryota</taxon>
        <taxon>Fungi</taxon>
        <taxon>Dikarya</taxon>
        <taxon>Ascomycota</taxon>
        <taxon>Pezizomycotina</taxon>
        <taxon>Sordariomycetes</taxon>
        <taxon>Sordariomycetidae</taxon>
        <taxon>Diaporthales</taxon>
        <taxon>Schizoparmaceae</taxon>
        <taxon>Coniella</taxon>
    </lineage>
</organism>
<proteinExistence type="predicted"/>
<dbReference type="EMBL" id="KZ678409">
    <property type="protein sequence ID" value="PSR92179.1"/>
    <property type="molecule type" value="Genomic_DNA"/>
</dbReference>
<keyword evidence="2" id="KW-0472">Membrane</keyword>
<evidence type="ECO:0000256" key="1">
    <source>
        <dbReference type="SAM" id="MobiDB-lite"/>
    </source>
</evidence>